<dbReference type="PANTHER" id="PTHR21530:SF7">
    <property type="entry name" value="TRAB DOMAIN-CONTAINING PROTEIN"/>
    <property type="match status" value="1"/>
</dbReference>
<dbReference type="OrthoDB" id="48306at2759"/>
<protein>
    <recommendedName>
        <fullName evidence="4">TraB family protein</fullName>
    </recommendedName>
</protein>
<evidence type="ECO:0000313" key="3">
    <source>
        <dbReference type="Proteomes" id="UP001165085"/>
    </source>
</evidence>
<dbReference type="CDD" id="cd14726">
    <property type="entry name" value="TraB_PrgY-like"/>
    <property type="match status" value="1"/>
</dbReference>
<dbReference type="InterPro" id="IPR002816">
    <property type="entry name" value="TraB/PrgY/GumN_fam"/>
</dbReference>
<name>A0A9W7AR67_9STRA</name>
<keyword evidence="3" id="KW-1185">Reference proteome</keyword>
<gene>
    <name evidence="2" type="ORF">TrST_g13271</name>
</gene>
<feature type="chain" id="PRO_5040863486" description="TraB family protein" evidence="1">
    <location>
        <begin position="21"/>
        <end position="330"/>
    </location>
</feature>
<dbReference type="Pfam" id="PF01963">
    <property type="entry name" value="TraB_PrgY_gumN"/>
    <property type="match status" value="1"/>
</dbReference>
<evidence type="ECO:0008006" key="4">
    <source>
        <dbReference type="Google" id="ProtNLM"/>
    </source>
</evidence>
<evidence type="ECO:0000256" key="1">
    <source>
        <dbReference type="SAM" id="SignalP"/>
    </source>
</evidence>
<dbReference type="AlphaFoldDB" id="A0A9W7AR67"/>
<accession>A0A9W7AR67</accession>
<proteinExistence type="predicted"/>
<sequence>MHFRLFCFLLSVGFLPLVGSLQLPKLAVPKSSAIKSNRRSFLRTSLLLPFLPQAANAASVSSTITPAPPPPILCNPSLSTLKKNGRTVTILGTAHVSDSSAELSRDLVRALKPDTVFVELDAKRVKGGRFGEAGDNSAKAAPTPQKPSFVSAVKSKILGKIIGGMYSKLSSYGFSTGLEFTYAIQEGVAINSKIVLGDRDVDVTLSRLSDAISATDLNVVDFSTLDKELASEIDMGDLDSKDLDKSQISDLIETMKQRDNVTKLMKQLRNQMPKVYEALVQERDEYMAKGINGEDSSQVMVAVCGIAHLEGMERVLKEEGWSAVDYCKNI</sequence>
<keyword evidence="1" id="KW-0732">Signal</keyword>
<comment type="caution">
    <text evidence="2">The sequence shown here is derived from an EMBL/GenBank/DDBJ whole genome shotgun (WGS) entry which is preliminary data.</text>
</comment>
<evidence type="ECO:0000313" key="2">
    <source>
        <dbReference type="EMBL" id="GMH72445.1"/>
    </source>
</evidence>
<organism evidence="2 3">
    <name type="scientific">Triparma strigata</name>
    <dbReference type="NCBI Taxonomy" id="1606541"/>
    <lineage>
        <taxon>Eukaryota</taxon>
        <taxon>Sar</taxon>
        <taxon>Stramenopiles</taxon>
        <taxon>Ochrophyta</taxon>
        <taxon>Bolidophyceae</taxon>
        <taxon>Parmales</taxon>
        <taxon>Triparmaceae</taxon>
        <taxon>Triparma</taxon>
    </lineage>
</organism>
<feature type="signal peptide" evidence="1">
    <location>
        <begin position="1"/>
        <end position="20"/>
    </location>
</feature>
<dbReference type="InterPro" id="IPR046345">
    <property type="entry name" value="TraB_PrgY-like"/>
</dbReference>
<dbReference type="EMBL" id="BRXY01000156">
    <property type="protein sequence ID" value="GMH72445.1"/>
    <property type="molecule type" value="Genomic_DNA"/>
</dbReference>
<reference evidence="3" key="1">
    <citation type="journal article" date="2023" name="Commun. Biol.">
        <title>Genome analysis of Parmales, the sister group of diatoms, reveals the evolutionary specialization of diatoms from phago-mixotrophs to photoautotrophs.</title>
        <authorList>
            <person name="Ban H."/>
            <person name="Sato S."/>
            <person name="Yoshikawa S."/>
            <person name="Yamada K."/>
            <person name="Nakamura Y."/>
            <person name="Ichinomiya M."/>
            <person name="Sato N."/>
            <person name="Blanc-Mathieu R."/>
            <person name="Endo H."/>
            <person name="Kuwata A."/>
            <person name="Ogata H."/>
        </authorList>
    </citation>
    <scope>NUCLEOTIDE SEQUENCE [LARGE SCALE GENOMIC DNA]</scope>
    <source>
        <strain evidence="3">NIES 3701</strain>
    </source>
</reference>
<dbReference type="Proteomes" id="UP001165085">
    <property type="component" value="Unassembled WGS sequence"/>
</dbReference>
<dbReference type="PANTHER" id="PTHR21530">
    <property type="entry name" value="PHEROMONE SHUTDOWN PROTEIN"/>
    <property type="match status" value="1"/>
</dbReference>